<dbReference type="InterPro" id="IPR011605">
    <property type="entry name" value="NusB_fam"/>
</dbReference>
<comment type="similarity">
    <text evidence="1 6">Belongs to the NusB family.</text>
</comment>
<evidence type="ECO:0000256" key="5">
    <source>
        <dbReference type="ARBA" id="ARBA00023163"/>
    </source>
</evidence>
<dbReference type="PANTHER" id="PTHR11078">
    <property type="entry name" value="N UTILIZATION SUBSTANCE PROTEIN B-RELATED"/>
    <property type="match status" value="1"/>
</dbReference>
<evidence type="ECO:0000256" key="2">
    <source>
        <dbReference type="ARBA" id="ARBA00022814"/>
    </source>
</evidence>
<comment type="caution">
    <text evidence="8">The sequence shown here is derived from an EMBL/GenBank/DDBJ whole genome shotgun (WGS) entry which is preliminary data.</text>
</comment>
<keyword evidence="5 6" id="KW-0804">Transcription</keyword>
<dbReference type="GO" id="GO:0005829">
    <property type="term" value="C:cytosol"/>
    <property type="evidence" value="ECO:0007669"/>
    <property type="project" value="TreeGrafter"/>
</dbReference>
<protein>
    <recommendedName>
        <fullName evidence="6">Transcription antitermination protein NusB</fullName>
    </recommendedName>
    <alternativeName>
        <fullName evidence="6">Antitermination factor NusB</fullName>
    </alternativeName>
</protein>
<dbReference type="GO" id="GO:0003723">
    <property type="term" value="F:RNA binding"/>
    <property type="evidence" value="ECO:0007669"/>
    <property type="project" value="UniProtKB-UniRule"/>
</dbReference>
<dbReference type="PANTHER" id="PTHR11078:SF3">
    <property type="entry name" value="ANTITERMINATION NUSB DOMAIN-CONTAINING PROTEIN"/>
    <property type="match status" value="1"/>
</dbReference>
<dbReference type="Proteomes" id="UP000229631">
    <property type="component" value="Unassembled WGS sequence"/>
</dbReference>
<evidence type="ECO:0000256" key="6">
    <source>
        <dbReference type="HAMAP-Rule" id="MF_00073"/>
    </source>
</evidence>
<name>A0A2M7BBH0_9BACT</name>
<dbReference type="SUPFAM" id="SSF48013">
    <property type="entry name" value="NusB-like"/>
    <property type="match status" value="1"/>
</dbReference>
<keyword evidence="3 6" id="KW-0694">RNA-binding</keyword>
<dbReference type="HAMAP" id="MF_00073">
    <property type="entry name" value="NusB"/>
    <property type="match status" value="1"/>
</dbReference>
<feature type="domain" description="NusB/RsmB/TIM44" evidence="7">
    <location>
        <begin position="32"/>
        <end position="114"/>
    </location>
</feature>
<keyword evidence="2 6" id="KW-0889">Transcription antitermination</keyword>
<evidence type="ECO:0000313" key="9">
    <source>
        <dbReference type="Proteomes" id="UP000229631"/>
    </source>
</evidence>
<dbReference type="GO" id="GO:0006353">
    <property type="term" value="P:DNA-templated transcription termination"/>
    <property type="evidence" value="ECO:0007669"/>
    <property type="project" value="UniProtKB-UniRule"/>
</dbReference>
<accession>A0A2M7BBH0</accession>
<organism evidence="8 9">
    <name type="scientific">Candidatus Shapirobacteria bacterium CG03_land_8_20_14_0_80_39_12</name>
    <dbReference type="NCBI Taxonomy" id="1974879"/>
    <lineage>
        <taxon>Bacteria</taxon>
        <taxon>Candidatus Shapironibacteriota</taxon>
    </lineage>
</organism>
<dbReference type="Pfam" id="PF01029">
    <property type="entry name" value="NusB"/>
    <property type="match status" value="1"/>
</dbReference>
<dbReference type="AlphaFoldDB" id="A0A2M7BBH0"/>
<evidence type="ECO:0000256" key="1">
    <source>
        <dbReference type="ARBA" id="ARBA00005952"/>
    </source>
</evidence>
<comment type="function">
    <text evidence="6">Involved in transcription antitermination. Required for transcription of ribosomal RNA (rRNA) genes. Binds specifically to the boxA antiterminator sequence of the ribosomal RNA (rrn) operons.</text>
</comment>
<evidence type="ECO:0000313" key="8">
    <source>
        <dbReference type="EMBL" id="PIV00456.1"/>
    </source>
</evidence>
<dbReference type="InterPro" id="IPR006027">
    <property type="entry name" value="NusB_RsmB_TIM44"/>
</dbReference>
<dbReference type="InterPro" id="IPR035926">
    <property type="entry name" value="NusB-like_sf"/>
</dbReference>
<dbReference type="NCBIfam" id="TIGR01951">
    <property type="entry name" value="nusB"/>
    <property type="match status" value="1"/>
</dbReference>
<gene>
    <name evidence="6 8" type="primary">nusB</name>
    <name evidence="8" type="ORF">COS54_03065</name>
</gene>
<dbReference type="Gene3D" id="1.10.940.10">
    <property type="entry name" value="NusB-like"/>
    <property type="match status" value="1"/>
</dbReference>
<evidence type="ECO:0000256" key="4">
    <source>
        <dbReference type="ARBA" id="ARBA00023015"/>
    </source>
</evidence>
<evidence type="ECO:0000259" key="7">
    <source>
        <dbReference type="Pfam" id="PF01029"/>
    </source>
</evidence>
<keyword evidence="4 6" id="KW-0805">Transcription regulation</keyword>
<dbReference type="EMBL" id="PEVC01000053">
    <property type="protein sequence ID" value="PIV00456.1"/>
    <property type="molecule type" value="Genomic_DNA"/>
</dbReference>
<proteinExistence type="inferred from homology"/>
<dbReference type="GO" id="GO:0031564">
    <property type="term" value="P:transcription antitermination"/>
    <property type="evidence" value="ECO:0007669"/>
    <property type="project" value="UniProtKB-KW"/>
</dbReference>
<evidence type="ECO:0000256" key="3">
    <source>
        <dbReference type="ARBA" id="ARBA00022884"/>
    </source>
</evidence>
<reference evidence="9" key="1">
    <citation type="submission" date="2017-09" db="EMBL/GenBank/DDBJ databases">
        <title>Depth-based differentiation of microbial function through sediment-hosted aquifers and enrichment of novel symbionts in the deep terrestrial subsurface.</title>
        <authorList>
            <person name="Probst A.J."/>
            <person name="Ladd B."/>
            <person name="Jarett J.K."/>
            <person name="Geller-Mcgrath D.E."/>
            <person name="Sieber C.M.K."/>
            <person name="Emerson J.B."/>
            <person name="Anantharaman K."/>
            <person name="Thomas B.C."/>
            <person name="Malmstrom R."/>
            <person name="Stieglmeier M."/>
            <person name="Klingl A."/>
            <person name="Woyke T."/>
            <person name="Ryan C.M."/>
            <person name="Banfield J.F."/>
        </authorList>
    </citation>
    <scope>NUCLEOTIDE SEQUENCE [LARGE SCALE GENOMIC DNA]</scope>
</reference>
<sequence length="126" mass="14350">MKTSSDPRHQRRRETVRDLFAYTFEKEQPRSKLTNLVIKNLSQIDSEILKAAPEWPLERINKIDLAILRLAIYELSIQKSEPPKVIIDEAVELAKEFGSENSPSFVNGVLGTVLKKEKGEDNADTN</sequence>